<dbReference type="KEGG" id="smag:AN936_20490"/>
<feature type="domain" description="Glutamate synthase" evidence="3">
    <location>
        <begin position="147"/>
        <end position="465"/>
    </location>
</feature>
<dbReference type="GO" id="GO:0015930">
    <property type="term" value="F:glutamate synthase activity"/>
    <property type="evidence" value="ECO:0007669"/>
    <property type="project" value="InterPro"/>
</dbReference>
<evidence type="ECO:0000313" key="5">
    <source>
        <dbReference type="Proteomes" id="UP000058074"/>
    </source>
</evidence>
<reference evidence="4 5" key="1">
    <citation type="journal article" date="2015" name="Genome Announc.">
        <title>Complete Genome Sequence of Polypropylene Glycol- and Polyethylene Glycol-Degrading Sphingopyxis macrogoltabida Strain EY-1.</title>
        <authorList>
            <person name="Ohtsubo Y."/>
            <person name="Nagata Y."/>
            <person name="Numata M."/>
            <person name="Tsuchikane K."/>
            <person name="Hosoyama A."/>
            <person name="Yamazoe A."/>
            <person name="Tsuda M."/>
            <person name="Fujita N."/>
            <person name="Kawai F."/>
        </authorList>
    </citation>
    <scope>NUCLEOTIDE SEQUENCE [LARGE SCALE GENOMIC DNA]</scope>
    <source>
        <strain evidence="4 5">EY-1</strain>
    </source>
</reference>
<dbReference type="SUPFAM" id="SSF51395">
    <property type="entry name" value="FMN-linked oxidoreductases"/>
    <property type="match status" value="1"/>
</dbReference>
<organism evidence="4 5">
    <name type="scientific">Sphingopyxis macrogoltabida</name>
    <name type="common">Sphingomonas macrogoltabidus</name>
    <dbReference type="NCBI Taxonomy" id="33050"/>
    <lineage>
        <taxon>Bacteria</taxon>
        <taxon>Pseudomonadati</taxon>
        <taxon>Pseudomonadota</taxon>
        <taxon>Alphaproteobacteria</taxon>
        <taxon>Sphingomonadales</taxon>
        <taxon>Sphingomonadaceae</taxon>
        <taxon>Sphingopyxis</taxon>
    </lineage>
</organism>
<comment type="similarity">
    <text evidence="1 2">Belongs to the glutamate synthase family.</text>
</comment>
<accession>A0A0N9V1K9</accession>
<dbReference type="PANTHER" id="PTHR43819">
    <property type="entry name" value="ARCHAEAL-TYPE GLUTAMATE SYNTHASE [NADPH]"/>
    <property type="match status" value="1"/>
</dbReference>
<dbReference type="EMBL" id="CP012700">
    <property type="protein sequence ID" value="ALH82648.1"/>
    <property type="molecule type" value="Genomic_DNA"/>
</dbReference>
<dbReference type="GO" id="GO:0006537">
    <property type="term" value="P:glutamate biosynthetic process"/>
    <property type="evidence" value="ECO:0007669"/>
    <property type="project" value="InterPro"/>
</dbReference>
<dbReference type="PATRIC" id="fig|33050.5.peg.4248"/>
<evidence type="ECO:0000256" key="1">
    <source>
        <dbReference type="ARBA" id="ARBA00009716"/>
    </source>
</evidence>
<dbReference type="Gene3D" id="3.20.20.70">
    <property type="entry name" value="Aldolase class I"/>
    <property type="match status" value="1"/>
</dbReference>
<sequence length="525" mass="57168">MLRWAAFPVLIAAAAIAGSWGPARWTLLLWIPLLLVAFYDAVQRRHSLRRNFPLIARIRWLFEALRPFLYAYVVESPLEGRPFARSERDLIYARAKGDLDAHPFGTELDVYSDEYEWMSHSIDPAMESDRTQRVAVGGSQCTRPYAAALLNISAMSFGSLGAKAIEALNLGAKLGDFYHDTGEGGLSPYHRLHGGDIVWELGSGYFGCRDDAGHFDPVRFRDVAQGDQVRMIEIKLSQGAKPGHGGVLPGPKVSAEIAATRGVIEGHDCISPAAHSAFATPVELVEWAARLRELSGGKPVGIKLCVGQPHEIYAVMKAMIETGIRLDYIVVDGAEGGTGAAPVEFSNSLGMPLREGLIFVRNALVGCGLKEEVRLAASGKVHSGAGLAVNCALGADWSNAARAFMFSLGCVQSLKCHTDKCPTGVATQDPGRQRGLVVEDKADRVRRFQAATVSALWDITAAMGLDTPWQIQPHHLSERLNSARSDSIDRIYNFYPRGVLLDDPNSVRSARYWKMARAGSFRAAL</sequence>
<proteinExistence type="inferred from homology"/>
<dbReference type="RefSeq" id="WP_054589664.1">
    <property type="nucleotide sequence ID" value="NZ_CP012700.1"/>
</dbReference>
<evidence type="ECO:0000259" key="3">
    <source>
        <dbReference type="Pfam" id="PF01645"/>
    </source>
</evidence>
<protein>
    <submittedName>
        <fullName evidence="4">Glutamate synthase</fullName>
    </submittedName>
</protein>
<dbReference type="AlphaFoldDB" id="A0A0N9V1K9"/>
<evidence type="ECO:0000313" key="4">
    <source>
        <dbReference type="EMBL" id="ALH82648.1"/>
    </source>
</evidence>
<dbReference type="Proteomes" id="UP000058074">
    <property type="component" value="Chromosome"/>
</dbReference>
<dbReference type="CDD" id="cd02808">
    <property type="entry name" value="GltS_FMN"/>
    <property type="match status" value="1"/>
</dbReference>
<name>A0A0N9V1K9_SPHMC</name>
<dbReference type="InterPro" id="IPR002932">
    <property type="entry name" value="Glu_synthdom"/>
</dbReference>
<dbReference type="InterPro" id="IPR024188">
    <property type="entry name" value="GltB"/>
</dbReference>
<dbReference type="InterPro" id="IPR013785">
    <property type="entry name" value="Aldolase_TIM"/>
</dbReference>
<dbReference type="OrthoDB" id="9758182at2"/>
<dbReference type="PIRSF" id="PIRSF006429">
    <property type="entry name" value="GOGAT_lg_2"/>
    <property type="match status" value="1"/>
</dbReference>
<dbReference type="Pfam" id="PF01645">
    <property type="entry name" value="Glu_synthase"/>
    <property type="match status" value="1"/>
</dbReference>
<gene>
    <name evidence="4" type="ORF">AN936_20490</name>
</gene>
<dbReference type="PANTHER" id="PTHR43819:SF1">
    <property type="entry name" value="ARCHAEAL-TYPE GLUTAMATE SYNTHASE [NADPH]"/>
    <property type="match status" value="1"/>
</dbReference>
<evidence type="ECO:0000256" key="2">
    <source>
        <dbReference type="PIRNR" id="PIRNR006429"/>
    </source>
</evidence>